<dbReference type="AlphaFoldDB" id="A9UYR0"/>
<gene>
    <name evidence="1" type="ORF">MONBRDRAFT_8000</name>
</gene>
<dbReference type="OMA" id="DACAVWI"/>
<protein>
    <submittedName>
        <fullName evidence="1">Uncharacterized protein</fullName>
    </submittedName>
</protein>
<organism evidence="1 2">
    <name type="scientific">Monosiga brevicollis</name>
    <name type="common">Choanoflagellate</name>
    <dbReference type="NCBI Taxonomy" id="81824"/>
    <lineage>
        <taxon>Eukaryota</taxon>
        <taxon>Choanoflagellata</taxon>
        <taxon>Craspedida</taxon>
        <taxon>Salpingoecidae</taxon>
        <taxon>Monosiga</taxon>
    </lineage>
</organism>
<dbReference type="SUPFAM" id="SSF53335">
    <property type="entry name" value="S-adenosyl-L-methionine-dependent methyltransferases"/>
    <property type="match status" value="1"/>
</dbReference>
<dbReference type="GeneID" id="5891009"/>
<proteinExistence type="predicted"/>
<name>A9UYR0_MONBE</name>
<sequence length="319" mass="35501">MSLPEGLLGAVDVVGWTCPALLEEYGRPRSLHTPQEQLSEAQRNDLSNHSWVPMEHYFVDDSRRGQGTHYQYQKGQLASMVLRAGRALAQLAQRKAASAPGLLPDLQAPSSLTAHVRQQQKDMWFLDAAAQTIKPGARVLVFGSTEPWFEAVALALNASSVVTVEYNKLTYVHDRIQTFTPSEFHASAVSSTRFDVIISASSFDHDGLGRYGDPLDGQADLRAMRLCRCLLRGGGTLLLSIPIGPDVVVYNLHRRYGRRRLPHMLAGWTPIFVTGWDEARLDADNNFRQSFEPVWALRKTRLTKPSGQPSAKSNPRVEL</sequence>
<dbReference type="KEGG" id="mbr:MONBRDRAFT_8000"/>
<dbReference type="Pfam" id="PF03269">
    <property type="entry name" value="DUF268"/>
    <property type="match status" value="1"/>
</dbReference>
<dbReference type="RefSeq" id="XP_001745534.1">
    <property type="nucleotide sequence ID" value="XM_001745482.1"/>
</dbReference>
<keyword evidence="2" id="KW-1185">Reference proteome</keyword>
<dbReference type="Proteomes" id="UP000001357">
    <property type="component" value="Unassembled WGS sequence"/>
</dbReference>
<evidence type="ECO:0000313" key="1">
    <source>
        <dbReference type="EMBL" id="EDQ89505.1"/>
    </source>
</evidence>
<dbReference type="InParanoid" id="A9UYR0"/>
<dbReference type="InterPro" id="IPR004951">
    <property type="entry name" value="DUF268_CAE_spp"/>
</dbReference>
<dbReference type="eggNOG" id="ENOG502S13E">
    <property type="taxonomic scope" value="Eukaryota"/>
</dbReference>
<dbReference type="EMBL" id="CH991550">
    <property type="protein sequence ID" value="EDQ89505.1"/>
    <property type="molecule type" value="Genomic_DNA"/>
</dbReference>
<reference evidence="1 2" key="1">
    <citation type="journal article" date="2008" name="Nature">
        <title>The genome of the choanoflagellate Monosiga brevicollis and the origin of metazoans.</title>
        <authorList>
            <consortium name="JGI Sequencing"/>
            <person name="King N."/>
            <person name="Westbrook M.J."/>
            <person name="Young S.L."/>
            <person name="Kuo A."/>
            <person name="Abedin M."/>
            <person name="Chapman J."/>
            <person name="Fairclough S."/>
            <person name="Hellsten U."/>
            <person name="Isogai Y."/>
            <person name="Letunic I."/>
            <person name="Marr M."/>
            <person name="Pincus D."/>
            <person name="Putnam N."/>
            <person name="Rokas A."/>
            <person name="Wright K.J."/>
            <person name="Zuzow R."/>
            <person name="Dirks W."/>
            <person name="Good M."/>
            <person name="Goodstein D."/>
            <person name="Lemons D."/>
            <person name="Li W."/>
            <person name="Lyons J.B."/>
            <person name="Morris A."/>
            <person name="Nichols S."/>
            <person name="Richter D.J."/>
            <person name="Salamov A."/>
            <person name="Bork P."/>
            <person name="Lim W.A."/>
            <person name="Manning G."/>
            <person name="Miller W.T."/>
            <person name="McGinnis W."/>
            <person name="Shapiro H."/>
            <person name="Tjian R."/>
            <person name="Grigoriev I.V."/>
            <person name="Rokhsar D."/>
        </authorList>
    </citation>
    <scope>NUCLEOTIDE SEQUENCE [LARGE SCALE GENOMIC DNA]</scope>
    <source>
        <strain evidence="2">MX1 / ATCC 50154</strain>
    </source>
</reference>
<dbReference type="InterPro" id="IPR029063">
    <property type="entry name" value="SAM-dependent_MTases_sf"/>
</dbReference>
<evidence type="ECO:0000313" key="2">
    <source>
        <dbReference type="Proteomes" id="UP000001357"/>
    </source>
</evidence>
<accession>A9UYR0</accession>